<dbReference type="Gene3D" id="3.40.630.30">
    <property type="match status" value="1"/>
</dbReference>
<dbReference type="GO" id="GO:1905502">
    <property type="term" value="F:acetyl-CoA binding"/>
    <property type="evidence" value="ECO:0007669"/>
    <property type="project" value="TreeGrafter"/>
</dbReference>
<dbReference type="EMBL" id="UYRW01002567">
    <property type="protein sequence ID" value="VDK85799.1"/>
    <property type="molecule type" value="Genomic_DNA"/>
</dbReference>
<protein>
    <submittedName>
        <fullName evidence="4">N-acetyltransferase domain-containing protein</fullName>
    </submittedName>
</protein>
<dbReference type="GO" id="GO:0008080">
    <property type="term" value="F:N-acetyltransferase activity"/>
    <property type="evidence" value="ECO:0007669"/>
    <property type="project" value="InterPro"/>
</dbReference>
<dbReference type="PANTHER" id="PTHR13538">
    <property type="entry name" value="N-ACETYLTRANSFERASE 6"/>
    <property type="match status" value="1"/>
</dbReference>
<organism evidence="4">
    <name type="scientific">Onchocerca ochengi</name>
    <name type="common">Filarial nematode worm</name>
    <dbReference type="NCBI Taxonomy" id="42157"/>
    <lineage>
        <taxon>Eukaryota</taxon>
        <taxon>Metazoa</taxon>
        <taxon>Ecdysozoa</taxon>
        <taxon>Nematoda</taxon>
        <taxon>Chromadorea</taxon>
        <taxon>Rhabditida</taxon>
        <taxon>Spirurina</taxon>
        <taxon>Spiruromorpha</taxon>
        <taxon>Filarioidea</taxon>
        <taxon>Onchocercidae</taxon>
        <taxon>Onchocerca</taxon>
    </lineage>
</organism>
<dbReference type="SUPFAM" id="SSF55729">
    <property type="entry name" value="Acyl-CoA N-acyltransferases (Nat)"/>
    <property type="match status" value="1"/>
</dbReference>
<keyword evidence="3" id="KW-1185">Reference proteome</keyword>
<evidence type="ECO:0000259" key="1">
    <source>
        <dbReference type="PROSITE" id="PS51186"/>
    </source>
</evidence>
<dbReference type="InterPro" id="IPR000182">
    <property type="entry name" value="GNAT_dom"/>
</dbReference>
<reference evidence="2 3" key="2">
    <citation type="submission" date="2018-08" db="EMBL/GenBank/DDBJ databases">
        <authorList>
            <person name="Laetsch R D."/>
            <person name="Stevens L."/>
            <person name="Kumar S."/>
            <person name="Blaxter L. M."/>
        </authorList>
    </citation>
    <scope>NUCLEOTIDE SEQUENCE [LARGE SCALE GENOMIC DNA]</scope>
</reference>
<dbReference type="STRING" id="42157.A0A182EGU5"/>
<dbReference type="Pfam" id="PF00583">
    <property type="entry name" value="Acetyltransf_1"/>
    <property type="match status" value="1"/>
</dbReference>
<dbReference type="PANTHER" id="PTHR13538:SF4">
    <property type="entry name" value="N-ALPHA-ACETYLTRANSFERASE 80"/>
    <property type="match status" value="1"/>
</dbReference>
<dbReference type="GO" id="GO:0005737">
    <property type="term" value="C:cytoplasm"/>
    <property type="evidence" value="ECO:0007669"/>
    <property type="project" value="TreeGrafter"/>
</dbReference>
<evidence type="ECO:0000313" key="4">
    <source>
        <dbReference type="WBParaSite" id="nOo.2.0.1.t07319-RA"/>
    </source>
</evidence>
<reference evidence="4" key="1">
    <citation type="submission" date="2016-06" db="UniProtKB">
        <authorList>
            <consortium name="WormBaseParasite"/>
        </authorList>
    </citation>
    <scope>IDENTIFICATION</scope>
</reference>
<name>A0A182EGU5_ONCOC</name>
<evidence type="ECO:0000313" key="2">
    <source>
        <dbReference type="EMBL" id="VDK85799.1"/>
    </source>
</evidence>
<dbReference type="OrthoDB" id="329272at2759"/>
<dbReference type="Proteomes" id="UP000271087">
    <property type="component" value="Unassembled WGS sequence"/>
</dbReference>
<dbReference type="AlphaFoldDB" id="A0A182EGU5"/>
<dbReference type="InterPro" id="IPR039840">
    <property type="entry name" value="NAA80"/>
</dbReference>
<evidence type="ECO:0000313" key="3">
    <source>
        <dbReference type="Proteomes" id="UP000271087"/>
    </source>
</evidence>
<dbReference type="PROSITE" id="PS51186">
    <property type="entry name" value="GNAT"/>
    <property type="match status" value="1"/>
</dbReference>
<gene>
    <name evidence="2" type="ORF">NOO_LOCUS7319</name>
</gene>
<dbReference type="InterPro" id="IPR016181">
    <property type="entry name" value="Acyl_CoA_acyltransferase"/>
</dbReference>
<accession>A0A182EGU5</accession>
<proteinExistence type="predicted"/>
<dbReference type="WBParaSite" id="nOo.2.0.1.t07319-RA">
    <property type="protein sequence ID" value="nOo.2.0.1.t07319-RA"/>
    <property type="gene ID" value="nOo.2.0.1.g07319"/>
</dbReference>
<dbReference type="CDD" id="cd04301">
    <property type="entry name" value="NAT_SF"/>
    <property type="match status" value="1"/>
</dbReference>
<sequence length="247" mass="28221">MYQFVSRTSHIDLYRVTSHIDLYRVTSRIDLYRVTSRIDLRRVFSRIDLYCASHIIDLHCASSCIDFDSEPNHRESEVSPTAKSELKNAGKFDVTNERIISIVDDWYFAEWPRSLGARENTLRKSLNSTPPMSFIVIDKKTDKLIGHARLCPLLTVPQSCWIESVIISSDLRGKGLGCWLMNQLENEARKFGFKKIYLSSENKQAFYSKCGYSACEPVLNVGANTVLFERFDLGRCLLPAFNGSISN</sequence>
<feature type="domain" description="N-acetyltransferase" evidence="1">
    <location>
        <begin position="90"/>
        <end position="234"/>
    </location>
</feature>